<name>A0A1J4JC77_9EUKA</name>
<feature type="region of interest" description="Disordered" evidence="1">
    <location>
        <begin position="1224"/>
        <end position="1244"/>
    </location>
</feature>
<proteinExistence type="predicted"/>
<evidence type="ECO:0000256" key="1">
    <source>
        <dbReference type="SAM" id="MobiDB-lite"/>
    </source>
</evidence>
<dbReference type="SUPFAM" id="SSF47031">
    <property type="entry name" value="Second domain of FERM"/>
    <property type="match status" value="1"/>
</dbReference>
<evidence type="ECO:0000313" key="3">
    <source>
        <dbReference type="Proteomes" id="UP000179807"/>
    </source>
</evidence>
<dbReference type="GeneID" id="94830041"/>
<keyword evidence="3" id="KW-1185">Reference proteome</keyword>
<accession>A0A1J4JC77</accession>
<dbReference type="EMBL" id="MLAK01001215">
    <property type="protein sequence ID" value="OHS95855.1"/>
    <property type="molecule type" value="Genomic_DNA"/>
</dbReference>
<gene>
    <name evidence="2" type="ORF">TRFO_10256</name>
</gene>
<evidence type="ECO:0000313" key="2">
    <source>
        <dbReference type="EMBL" id="OHS95855.1"/>
    </source>
</evidence>
<reference evidence="2" key="1">
    <citation type="submission" date="2016-10" db="EMBL/GenBank/DDBJ databases">
        <authorList>
            <person name="Benchimol M."/>
            <person name="Almeida L.G."/>
            <person name="Vasconcelos A.T."/>
            <person name="Perreira-Neves A."/>
            <person name="Rosa I.A."/>
            <person name="Tasca T."/>
            <person name="Bogo M.R."/>
            <person name="de Souza W."/>
        </authorList>
    </citation>
    <scope>NUCLEOTIDE SEQUENCE [LARGE SCALE GENOMIC DNA]</scope>
    <source>
        <strain evidence="2">K</strain>
    </source>
</reference>
<dbReference type="RefSeq" id="XP_068348992.1">
    <property type="nucleotide sequence ID" value="XM_068495337.1"/>
</dbReference>
<sequence>MARVHLDIKFPFEKTKSLVMRFDRKSKKKDILQHICETIKDPTLNNAKIIVHKNSATKVWFKKGDTLKSLGVESDMALIILRNPIRIQVEFNSQNIDISFSPSQTINDVIGKIAENASIIYYLGYSLFPVLNGKVIPVYEELPLSFQVRKYDKIIFGLKYYPILLNDMEPGIPLSRTYSLTRDYILSGNSPIQKKDYISLCAKIAVIESGDELDDHLLSFNSAYFTKYLPIKLKADPNSEDDLFDQIQLNDQLDMSIMRYELIRAARSIPTFGTQSFDVTYLKSESESQSIYLCIGYKSVLFVQKNDLSLIDAIDMEGISYEIDIDGIDKFIINEKYQITTSPEQIFEIESLIKGYSSLRSKLSKINEVDAKLESTVYNHVMENDSNLLQKIASPLLKVINHTTEYFLSKKLMESSVTNFNESSINSVGNLYFVSSGKIPNFGNFTIETGFNLKEKGKAILDMLGIVSKDLRSMTTTYYDLETKYGNDLRSVVFIVHLMRKKGIDQNLCDEIMLVYKRISLEMNTEVTIAKLKGFYDISRFLYSAPFVFPSVLLKDLFRLIKSILSNIQVAKKSATSKEKKHLLKKLDKLMKGIDSKFTSFHDVDDMKFFEKPIENTDTIDQITYYVSVFSIIDPPISYSLSRLLMYFENLRTIALIFPNTQSTLDELIGSIGSLIRDSYNYAQAITDLNMKERTQFIYEIISQLQQKLPDYNTKCMKRNEFEELKSMVNKFFKDLIVLKEDQSDDDIVNYWMLCYSLLMTSWCFRILSETFVYDNEEDLANKKKVKLPKNKTQRIRLQKDLTLDDEIELSKESVEKLNLEFKSKIDPTVNLIDFIREINAMNPTMGNLFELLQKWKPLIEVANPSDPSFDSCKTNYEFGLHILFSNAERQNRYQPPGLLLMKIHHHTKQICANENIKFKSALDDITDRFNEFYMVSKLPKIKDFLKEVNEVQKKSTSVKSLIFVLQKLINYLSMFKETKFSVTQIIKSLNDTEAFGLEIVLKVIHTQFDDQLETIVTTLISRIRDIQKIKKDILIKTLNTKTSHKITKKLTGIRNSISGLFSYLPRKLMRDDGKNFFESLSISCWLIFHCNLEVKHSTRLTIQLSESSTLLKELAEALQAKILVIQTIPEELISQLFFYVKDVEKCTDASSIETILFGLTEIYHKQYFWQVSPKFKQLLNSLELSIGRIIQKPYIYMFNDYCEQHTAFKIDTTVTMVNEEVNDYSSSSSDSDAQDECKSTKRVNRRVSRTKTLSVVGLDTISNGVIRVSRSESNIGKDSRPGILLDPTTTVNRKPTGPHVTFDLTKDKDAPIFSENRPTVINESLPNDMIPLFPSKKPSFMSWNLPQFINHISLPSRTPTFTAKPIPRMIKRKTIRKVDSFSQLTFDVLRLNEYKDFNGGYQYNNSEKAEEDIETLVIQCQNCLNVMKIMQPSPIPDRVFFVIDWISAINSVPIKIQAARQYNIKEIDELISIYNQIKVEIDLLVDELKVEEFQPSINVMNQLMKFLRLIRFALQKAETDLMQIDLRVKDMATSWLLYADEVIETFQEMIDIDEPLVLIGSKAFLESVFNGFVKFGQTAEEIDKTTKRQIMVLIQCQLCLQLRNIVTSVKRMETRDVSTIPQVLSDVIALKDRARKEMSNEVFFLKLLDTIEQELQKTFVFADADWYSLQLRDFVEARLINDIHQASKKDQDALLSGICFQTVALRYNMLNIRFTEPAVVQSTLGGHVKKILEDFEAVNEEFKTESENKDSILIRNVAQKWSFFFSAIECEFNEMASSAAIMVNSSNRLKSTLKYLTKIGVELIKIDNPKFILERPKSYQSLNDNFLKMIDYILMKLEDQNPQETMSFVMESEPKMPKVKVTRFTSAYKSYNEKSAALTKGTSKESLLVSALISQLKAFSKKFLGSFVSIYECIVAITSSMEKIIPALDQPSFNDLVKEQNKILKQFKIKDVNPICNAEITILQKVAKLGELVVALILYNLSFFLTKTTDSKDILKLIKSNGIEDSDKYKEIFKDDLHFSNSFESIVNQLEIFTKIHKKAVEAFEAKNPFNFTDKEKEILNQIRIIPGNTSASLTSAIKAHNYISQIFASLFIYSNPSHFITAVNKFVTNSTIYFGYYNFNQNYVLSQSSKEILQKMNKIFTSFDDLKQFRQLYLEINESFKLLRNQLDDYATIFKFTTKSERIDKVMEIINNVDKSMVLHKSKGVNNILHEFIKSLQQMTKLKLRVLYDINDLIAFAFAIKTLTYNKSSEKKNLETIVKIFLLDTFDVPDTISNPVIAYISTLNS</sequence>
<organism evidence="2 3">
    <name type="scientific">Tritrichomonas foetus</name>
    <dbReference type="NCBI Taxonomy" id="1144522"/>
    <lineage>
        <taxon>Eukaryota</taxon>
        <taxon>Metamonada</taxon>
        <taxon>Parabasalia</taxon>
        <taxon>Tritrichomonadida</taxon>
        <taxon>Tritrichomonadidae</taxon>
        <taxon>Tritrichomonas</taxon>
    </lineage>
</organism>
<dbReference type="InterPro" id="IPR035963">
    <property type="entry name" value="FERM_2"/>
</dbReference>
<protein>
    <recommendedName>
        <fullName evidence="4">Ubiquitin-like domain-containing protein</fullName>
    </recommendedName>
</protein>
<dbReference type="Proteomes" id="UP000179807">
    <property type="component" value="Unassembled WGS sequence"/>
</dbReference>
<dbReference type="VEuPathDB" id="TrichDB:TRFO_10256"/>
<evidence type="ECO:0008006" key="4">
    <source>
        <dbReference type="Google" id="ProtNLM"/>
    </source>
</evidence>
<comment type="caution">
    <text evidence="2">The sequence shown here is derived from an EMBL/GenBank/DDBJ whole genome shotgun (WGS) entry which is preliminary data.</text>
</comment>
<feature type="region of interest" description="Disordered" evidence="1">
    <location>
        <begin position="1278"/>
        <end position="1299"/>
    </location>
</feature>